<dbReference type="EMBL" id="AWGW01000030">
    <property type="protein sequence ID" value="ERJ98424.1"/>
    <property type="molecule type" value="Genomic_DNA"/>
</dbReference>
<dbReference type="SUPFAM" id="SSF82771">
    <property type="entry name" value="GIY-YIG endonuclease"/>
    <property type="match status" value="1"/>
</dbReference>
<accession>U2M9N7</accession>
<dbReference type="GeneID" id="78498839"/>
<feature type="domain" description="GIY-YIG" evidence="1">
    <location>
        <begin position="198"/>
        <end position="294"/>
    </location>
</feature>
<dbReference type="PROSITE" id="PS50164">
    <property type="entry name" value="GIY_YIG"/>
    <property type="match status" value="1"/>
</dbReference>
<dbReference type="AlphaFoldDB" id="U2M9N7"/>
<protein>
    <submittedName>
        <fullName evidence="2">GIY-YIG catalytic domain protein</fullName>
    </submittedName>
</protein>
<dbReference type="InterPro" id="IPR000305">
    <property type="entry name" value="GIY-YIG_endonuc"/>
</dbReference>
<evidence type="ECO:0000313" key="3">
    <source>
        <dbReference type="Proteomes" id="UP000017023"/>
    </source>
</evidence>
<comment type="caution">
    <text evidence="2">The sequence shown here is derived from an EMBL/GenBank/DDBJ whole genome shotgun (WGS) entry which is preliminary data.</text>
</comment>
<proteinExistence type="predicted"/>
<dbReference type="Proteomes" id="UP000017023">
    <property type="component" value="Unassembled WGS sequence"/>
</dbReference>
<sequence>MQTKDYIIMVQDLLAGRNEEFDNADKKRVRLIRHKDNRKEKVIDGKSYFNSLYDLYLNEHSVFLSYQSEQVVKRFKEVDYIVAFIGEESCSSRFVGVYRNEGIINPLGDYEGEEFAKFGFIELDGFELLKEKVIIDWKNPVSWLQNYVNQMPVTRIDRGIKENNIPIFTRFEDVVLDYNQLKLIIETNHAEWKAKLESCNGIYLILDKKTGKQYVGSTYNTRGIWGRWTEYAKTGHGGDKDLKPLLENDEAYEKKYFQWCILETLPLKILEEHAIDRESLYKRKFGTREFGYNNN</sequence>
<name>U2M9N7_9BACT</name>
<dbReference type="RefSeq" id="WP_021826563.1">
    <property type="nucleotide sequence ID" value="NZ_AWGW01000030.1"/>
</dbReference>
<dbReference type="InterPro" id="IPR035901">
    <property type="entry name" value="GIY-YIG_endonuc_sf"/>
</dbReference>
<dbReference type="Gene3D" id="3.40.1440.10">
    <property type="entry name" value="GIY-YIG endonuclease"/>
    <property type="match status" value="1"/>
</dbReference>
<gene>
    <name evidence="2" type="ORF">HMPREF9145_1117</name>
</gene>
<reference evidence="2 3" key="1">
    <citation type="submission" date="2013-08" db="EMBL/GenBank/DDBJ databases">
        <authorList>
            <person name="Durkin A.S."/>
            <person name="Haft D.R."/>
            <person name="McCorrison J."/>
            <person name="Torralba M."/>
            <person name="Gillis M."/>
            <person name="Haft D.H."/>
            <person name="Methe B."/>
            <person name="Sutton G."/>
            <person name="Nelson K.E."/>
        </authorList>
    </citation>
    <scope>NUCLEOTIDE SEQUENCE [LARGE SCALE GENOMIC DNA]</scope>
    <source>
        <strain evidence="2 3">F0493</strain>
    </source>
</reference>
<evidence type="ECO:0000313" key="2">
    <source>
        <dbReference type="EMBL" id="ERJ98424.1"/>
    </source>
</evidence>
<organism evidence="2 3">
    <name type="scientific">Segatella salivae F0493</name>
    <dbReference type="NCBI Taxonomy" id="1395125"/>
    <lineage>
        <taxon>Bacteria</taxon>
        <taxon>Pseudomonadati</taxon>
        <taxon>Bacteroidota</taxon>
        <taxon>Bacteroidia</taxon>
        <taxon>Bacteroidales</taxon>
        <taxon>Prevotellaceae</taxon>
        <taxon>Segatella</taxon>
    </lineage>
</organism>
<evidence type="ECO:0000259" key="1">
    <source>
        <dbReference type="PROSITE" id="PS50164"/>
    </source>
</evidence>
<dbReference type="CDD" id="cd10446">
    <property type="entry name" value="GIY-YIG_unchar_1"/>
    <property type="match status" value="1"/>
</dbReference>
<dbReference type="PATRIC" id="fig|1395125.3.peg.2443"/>